<dbReference type="Proteomes" id="UP001596456">
    <property type="component" value="Unassembled WGS sequence"/>
</dbReference>
<accession>A0ABW2L0Z2</accession>
<feature type="transmembrane region" description="Helical" evidence="1">
    <location>
        <begin position="468"/>
        <end position="488"/>
    </location>
</feature>
<evidence type="ECO:0000313" key="3">
    <source>
        <dbReference type="Proteomes" id="UP001596456"/>
    </source>
</evidence>
<evidence type="ECO:0000256" key="1">
    <source>
        <dbReference type="SAM" id="Phobius"/>
    </source>
</evidence>
<feature type="transmembrane region" description="Helical" evidence="1">
    <location>
        <begin position="154"/>
        <end position="172"/>
    </location>
</feature>
<reference evidence="3" key="1">
    <citation type="journal article" date="2019" name="Int. J. Syst. Evol. Microbiol.">
        <title>The Global Catalogue of Microorganisms (GCM) 10K type strain sequencing project: providing services to taxonomists for standard genome sequencing and annotation.</title>
        <authorList>
            <consortium name="The Broad Institute Genomics Platform"/>
            <consortium name="The Broad Institute Genome Sequencing Center for Infectious Disease"/>
            <person name="Wu L."/>
            <person name="Ma J."/>
        </authorList>
    </citation>
    <scope>NUCLEOTIDE SEQUENCE [LARGE SCALE GENOMIC DNA]</scope>
    <source>
        <strain evidence="3">CGMCC 1.16275</strain>
    </source>
</reference>
<feature type="transmembrane region" description="Helical" evidence="1">
    <location>
        <begin position="243"/>
        <end position="260"/>
    </location>
</feature>
<feature type="transmembrane region" description="Helical" evidence="1">
    <location>
        <begin position="192"/>
        <end position="213"/>
    </location>
</feature>
<feature type="transmembrane region" description="Helical" evidence="1">
    <location>
        <begin position="272"/>
        <end position="293"/>
    </location>
</feature>
<keyword evidence="3" id="KW-1185">Reference proteome</keyword>
<keyword evidence="1" id="KW-0472">Membrane</keyword>
<gene>
    <name evidence="2" type="ORF">ACFQPS_17295</name>
</gene>
<organism evidence="2 3">
    <name type="scientific">Rhodocista pekingensis</name>
    <dbReference type="NCBI Taxonomy" id="201185"/>
    <lineage>
        <taxon>Bacteria</taxon>
        <taxon>Pseudomonadati</taxon>
        <taxon>Pseudomonadota</taxon>
        <taxon>Alphaproteobacteria</taxon>
        <taxon>Rhodospirillales</taxon>
        <taxon>Azospirillaceae</taxon>
        <taxon>Rhodocista</taxon>
    </lineage>
</organism>
<feature type="transmembrane region" description="Helical" evidence="1">
    <location>
        <begin position="76"/>
        <end position="95"/>
    </location>
</feature>
<keyword evidence="1" id="KW-0812">Transmembrane</keyword>
<comment type="caution">
    <text evidence="2">The sequence shown here is derived from an EMBL/GenBank/DDBJ whole genome shotgun (WGS) entry which is preliminary data.</text>
</comment>
<dbReference type="EMBL" id="JBHTCM010000024">
    <property type="protein sequence ID" value="MFC7334924.1"/>
    <property type="molecule type" value="Genomic_DNA"/>
</dbReference>
<sequence>MTIAVPGPVTDARIAKTSVLLRTGLTVLGLLALFVGAGLQSAAIMVLGFLCLTAPALFAFADIVWSPRESWSACRLLAAALQFFHFFGGALSLFLAPGEDTLRAVYYPRFDGEQAIVGALYVVLFCAALSFLGRYERASWAPSFDLLGRGGGSGSRIGGFFVVLLAAEAYALSTGDWGFRGLTSRIEGEAPILANMIGALLLPVVACCGWILGQGLRRHSLVFIVTTLATLAVQLFLCALWGRLSFASALIIGTVFHVWARHLACGRRVRPGWLFAAGLVLLATIMAATQLQYMLRIGMNRVADASVNGGMLDGLSVAYSVVQAERELATASSFENLSYRAFMFGYTADVVHQYPASDMLGGRHLAMSAIVTVPRFVIPGKTELVRTVPFTEDVVNEVIGRPPSDEAFSPVIGSFADFWFAGLIIYPVIIFLTVRVCAHVMGWFHDGYVTVMGLGLMFQFFLGAEATMTMYFSALRYILVFLALDLVFRLFRSFSARPAVSAGRAALR</sequence>
<evidence type="ECO:0000313" key="2">
    <source>
        <dbReference type="EMBL" id="MFC7334924.1"/>
    </source>
</evidence>
<feature type="transmembrane region" description="Helical" evidence="1">
    <location>
        <begin position="19"/>
        <end position="37"/>
    </location>
</feature>
<feature type="transmembrane region" description="Helical" evidence="1">
    <location>
        <begin position="418"/>
        <end position="436"/>
    </location>
</feature>
<feature type="transmembrane region" description="Helical" evidence="1">
    <location>
        <begin position="443"/>
        <end position="462"/>
    </location>
</feature>
<feature type="transmembrane region" description="Helical" evidence="1">
    <location>
        <begin position="115"/>
        <end position="133"/>
    </location>
</feature>
<feature type="transmembrane region" description="Helical" evidence="1">
    <location>
        <begin position="220"/>
        <end position="237"/>
    </location>
</feature>
<protein>
    <recommendedName>
        <fullName evidence="4">O-antigen polysaccharide polymerase Wzy</fullName>
    </recommendedName>
</protein>
<feature type="transmembrane region" description="Helical" evidence="1">
    <location>
        <begin position="43"/>
        <end position="64"/>
    </location>
</feature>
<proteinExistence type="predicted"/>
<name>A0ABW2L0Z2_9PROT</name>
<dbReference type="RefSeq" id="WP_377360464.1">
    <property type="nucleotide sequence ID" value="NZ_JBHTCM010000024.1"/>
</dbReference>
<keyword evidence="1" id="KW-1133">Transmembrane helix</keyword>
<evidence type="ECO:0008006" key="4">
    <source>
        <dbReference type="Google" id="ProtNLM"/>
    </source>
</evidence>